<dbReference type="EnsemblPlants" id="OMERI07G07930.4">
    <property type="protein sequence ID" value="OMERI07G07930.4"/>
    <property type="gene ID" value="OMERI07G07930"/>
</dbReference>
<evidence type="ECO:0000313" key="8">
    <source>
        <dbReference type="EnsemblPlants" id="OMERI07G07930.4"/>
    </source>
</evidence>
<reference evidence="8" key="2">
    <citation type="submission" date="2018-05" db="EMBL/GenBank/DDBJ databases">
        <title>OmerRS3 (Oryza meridionalis Reference Sequence Version 3).</title>
        <authorList>
            <person name="Zhang J."/>
            <person name="Kudrna D."/>
            <person name="Lee S."/>
            <person name="Talag J."/>
            <person name="Welchert J."/>
            <person name="Wing R.A."/>
        </authorList>
    </citation>
    <scope>NUCLEOTIDE SEQUENCE [LARGE SCALE GENOMIC DNA]</scope>
    <source>
        <strain evidence="8">cv. OR44</strain>
    </source>
</reference>
<organism evidence="8">
    <name type="scientific">Oryza meridionalis</name>
    <dbReference type="NCBI Taxonomy" id="40149"/>
    <lineage>
        <taxon>Eukaryota</taxon>
        <taxon>Viridiplantae</taxon>
        <taxon>Streptophyta</taxon>
        <taxon>Embryophyta</taxon>
        <taxon>Tracheophyta</taxon>
        <taxon>Spermatophyta</taxon>
        <taxon>Magnoliopsida</taxon>
        <taxon>Liliopsida</taxon>
        <taxon>Poales</taxon>
        <taxon>Poaceae</taxon>
        <taxon>BOP clade</taxon>
        <taxon>Oryzoideae</taxon>
        <taxon>Oryzeae</taxon>
        <taxon>Oryzinae</taxon>
        <taxon>Oryza</taxon>
    </lineage>
</organism>
<comment type="subcellular location">
    <subcellularLocation>
        <location evidence="1">Membrane</location>
        <topology evidence="1">Multi-pass membrane protein</topology>
    </subcellularLocation>
</comment>
<dbReference type="Proteomes" id="UP000008021">
    <property type="component" value="Chromosome 7"/>
</dbReference>
<reference evidence="8" key="1">
    <citation type="submission" date="2015-04" db="UniProtKB">
        <authorList>
            <consortium name="EnsemblPlants"/>
        </authorList>
    </citation>
    <scope>IDENTIFICATION</scope>
</reference>
<sequence length="176" mass="18758">MQSDAAARSPRQTVRVRGRRPTADPSRSSSEAYGFVGSIAAVAAAAAYLAWAYLPQPWLRFLGVTYYPARHWALAVPSLLLAAAAQGMVLYMASNFLLAPAPTCLATISSEAFTVLTSLVQFQVPTLPSLLQFSDEFTREPAACGTATGEEKPIEAISDIGIDKINNLMFGNASSN</sequence>
<evidence type="ECO:0000256" key="6">
    <source>
        <dbReference type="SAM" id="Phobius"/>
    </source>
</evidence>
<dbReference type="GO" id="GO:0016020">
    <property type="term" value="C:membrane"/>
    <property type="evidence" value="ECO:0007669"/>
    <property type="project" value="UniProtKB-SubCell"/>
</dbReference>
<dbReference type="Gramene" id="OMERI07G07930.4">
    <property type="protein sequence ID" value="OMERI07G07930.4"/>
    <property type="gene ID" value="OMERI07G07930"/>
</dbReference>
<evidence type="ECO:0000256" key="2">
    <source>
        <dbReference type="ARBA" id="ARBA00022692"/>
    </source>
</evidence>
<dbReference type="Pfam" id="PF08510">
    <property type="entry name" value="PIG-P"/>
    <property type="match status" value="1"/>
</dbReference>
<dbReference type="AlphaFoldDB" id="A0A0E0E9V0"/>
<dbReference type="InterPro" id="IPR013717">
    <property type="entry name" value="PIG-P"/>
</dbReference>
<keyword evidence="3 6" id="KW-1133">Transmembrane helix</keyword>
<accession>A0A0E0E9V0</accession>
<name>A0A0E0E9V0_9ORYZ</name>
<evidence type="ECO:0000256" key="4">
    <source>
        <dbReference type="ARBA" id="ARBA00023136"/>
    </source>
</evidence>
<keyword evidence="9" id="KW-1185">Reference proteome</keyword>
<keyword evidence="4 6" id="KW-0472">Membrane</keyword>
<evidence type="ECO:0000313" key="9">
    <source>
        <dbReference type="Proteomes" id="UP000008021"/>
    </source>
</evidence>
<evidence type="ECO:0000256" key="1">
    <source>
        <dbReference type="ARBA" id="ARBA00004141"/>
    </source>
</evidence>
<feature type="transmembrane region" description="Helical" evidence="6">
    <location>
        <begin position="32"/>
        <end position="54"/>
    </location>
</feature>
<dbReference type="HOGENOM" id="CLU_081616_0_2_1"/>
<evidence type="ECO:0000256" key="3">
    <source>
        <dbReference type="ARBA" id="ARBA00022989"/>
    </source>
</evidence>
<proteinExistence type="predicted"/>
<protein>
    <recommendedName>
        <fullName evidence="7">PIG-P domain-containing protein</fullName>
    </recommendedName>
</protein>
<keyword evidence="2 6" id="KW-0812">Transmembrane</keyword>
<feature type="domain" description="PIG-P" evidence="7">
    <location>
        <begin position="30"/>
        <end position="170"/>
    </location>
</feature>
<evidence type="ECO:0000256" key="5">
    <source>
        <dbReference type="SAM" id="MobiDB-lite"/>
    </source>
</evidence>
<dbReference type="PANTHER" id="PTHR47681:SF4">
    <property type="entry name" value="PIG-P DOMAIN-CONTAINING PROTEIN"/>
    <property type="match status" value="1"/>
</dbReference>
<dbReference type="PANTHER" id="PTHR47681">
    <property type="entry name" value="PHOSPHATIDYLINOSITOL N-ACETYLGLUCOSAMINYLTRANSFERASE SUBUNIT P-RELATED"/>
    <property type="match status" value="1"/>
</dbReference>
<feature type="region of interest" description="Disordered" evidence="5">
    <location>
        <begin position="1"/>
        <end position="31"/>
    </location>
</feature>
<feature type="transmembrane region" description="Helical" evidence="6">
    <location>
        <begin position="74"/>
        <end position="93"/>
    </location>
</feature>
<evidence type="ECO:0000259" key="7">
    <source>
        <dbReference type="Pfam" id="PF08510"/>
    </source>
</evidence>